<dbReference type="FunFam" id="4.10.280.10:FF:000030">
    <property type="entry name" value="Twist transcription factor"/>
    <property type="match status" value="1"/>
</dbReference>
<keyword evidence="6" id="KW-0539">Nucleus</keyword>
<dbReference type="InterPro" id="IPR011598">
    <property type="entry name" value="bHLH_dom"/>
</dbReference>
<keyword evidence="4" id="KW-0238">DNA-binding</keyword>
<name>A0ABD2QI44_9PLAT</name>
<proteinExistence type="predicted"/>
<organism evidence="9 10">
    <name type="scientific">Cichlidogyrus casuarinus</name>
    <dbReference type="NCBI Taxonomy" id="1844966"/>
    <lineage>
        <taxon>Eukaryota</taxon>
        <taxon>Metazoa</taxon>
        <taxon>Spiralia</taxon>
        <taxon>Lophotrochozoa</taxon>
        <taxon>Platyhelminthes</taxon>
        <taxon>Monogenea</taxon>
        <taxon>Monopisthocotylea</taxon>
        <taxon>Dactylogyridea</taxon>
        <taxon>Ancyrocephalidae</taxon>
        <taxon>Cichlidogyrus</taxon>
    </lineage>
</organism>
<sequence>MWTDSILHYQHSASGPDPLLPLLENSFGHHQHSDHIAQQNLFQDYDCCAYPASHLQTNHDLKDNAYWKPQTNKSKAYKKGKKSNTIRESSSPVDANDSGLGRSFVYVPGAGGGVVNCGESSSASAEELQTQRILANIRERQRTQSLNRAFTELRRIIPTLPSDKLSKIQTLKLATKYIDFLSKVLRGSDVGGTTVGSAGAEELLSSSSSSNATSAYSAFMECWSNSTATEAAYGMDTSGIDMNSPQMRASLSYAFSVWRMEGSMSQQYSSTMSNSQNYGEIIYSKSHHIPNSSSAAASASMLS</sequence>
<dbReference type="Pfam" id="PF00010">
    <property type="entry name" value="HLH"/>
    <property type="match status" value="1"/>
</dbReference>
<evidence type="ECO:0000256" key="2">
    <source>
        <dbReference type="ARBA" id="ARBA00022782"/>
    </source>
</evidence>
<keyword evidence="5" id="KW-0804">Transcription</keyword>
<accession>A0ABD2QI44</accession>
<protein>
    <recommendedName>
        <fullName evidence="8">BHLH domain-containing protein</fullName>
    </recommendedName>
</protein>
<dbReference type="SUPFAM" id="SSF47459">
    <property type="entry name" value="HLH, helix-loop-helix DNA-binding domain"/>
    <property type="match status" value="1"/>
</dbReference>
<feature type="domain" description="BHLH" evidence="8">
    <location>
        <begin position="130"/>
        <end position="181"/>
    </location>
</feature>
<evidence type="ECO:0000256" key="1">
    <source>
        <dbReference type="ARBA" id="ARBA00022473"/>
    </source>
</evidence>
<reference evidence="9 10" key="1">
    <citation type="submission" date="2024-11" db="EMBL/GenBank/DDBJ databases">
        <title>Adaptive evolution of stress response genes in parasites aligns with host niche diversity.</title>
        <authorList>
            <person name="Hahn C."/>
            <person name="Resl P."/>
        </authorList>
    </citation>
    <scope>NUCLEOTIDE SEQUENCE [LARGE SCALE GENOMIC DNA]</scope>
    <source>
        <strain evidence="9">EGGRZ-B1_66</strain>
        <tissue evidence="9">Body</tissue>
    </source>
</reference>
<feature type="region of interest" description="Disordered" evidence="7">
    <location>
        <begin position="72"/>
        <end position="95"/>
    </location>
</feature>
<dbReference type="PROSITE" id="PS50888">
    <property type="entry name" value="BHLH"/>
    <property type="match status" value="1"/>
</dbReference>
<dbReference type="PANTHER" id="PTHR23349">
    <property type="entry name" value="BASIC HELIX-LOOP-HELIX TRANSCRIPTION FACTOR, TWIST"/>
    <property type="match status" value="1"/>
</dbReference>
<evidence type="ECO:0000313" key="10">
    <source>
        <dbReference type="Proteomes" id="UP001626550"/>
    </source>
</evidence>
<evidence type="ECO:0000256" key="7">
    <source>
        <dbReference type="SAM" id="MobiDB-lite"/>
    </source>
</evidence>
<keyword evidence="1" id="KW-0217">Developmental protein</keyword>
<dbReference type="SMART" id="SM00353">
    <property type="entry name" value="HLH"/>
    <property type="match status" value="1"/>
</dbReference>
<dbReference type="InterPro" id="IPR050283">
    <property type="entry name" value="E-box_TF_Regulators"/>
</dbReference>
<evidence type="ECO:0000259" key="8">
    <source>
        <dbReference type="PROSITE" id="PS50888"/>
    </source>
</evidence>
<dbReference type="GO" id="GO:0030154">
    <property type="term" value="P:cell differentiation"/>
    <property type="evidence" value="ECO:0007669"/>
    <property type="project" value="UniProtKB-KW"/>
</dbReference>
<dbReference type="PANTHER" id="PTHR23349:SF50">
    <property type="entry name" value="PROTEIN TWIST"/>
    <property type="match status" value="1"/>
</dbReference>
<keyword evidence="2" id="KW-0221">Differentiation</keyword>
<dbReference type="InterPro" id="IPR036638">
    <property type="entry name" value="HLH_DNA-bd_sf"/>
</dbReference>
<evidence type="ECO:0000313" key="9">
    <source>
        <dbReference type="EMBL" id="KAL3319218.1"/>
    </source>
</evidence>
<evidence type="ECO:0000256" key="3">
    <source>
        <dbReference type="ARBA" id="ARBA00023015"/>
    </source>
</evidence>
<evidence type="ECO:0000256" key="5">
    <source>
        <dbReference type="ARBA" id="ARBA00023163"/>
    </source>
</evidence>
<keyword evidence="3" id="KW-0805">Transcription regulation</keyword>
<feature type="compositionally biased region" description="Basic residues" evidence="7">
    <location>
        <begin position="75"/>
        <end position="84"/>
    </location>
</feature>
<gene>
    <name evidence="9" type="ORF">Ciccas_002112</name>
</gene>
<evidence type="ECO:0000256" key="4">
    <source>
        <dbReference type="ARBA" id="ARBA00023125"/>
    </source>
</evidence>
<evidence type="ECO:0000256" key="6">
    <source>
        <dbReference type="ARBA" id="ARBA00023242"/>
    </source>
</evidence>
<dbReference type="EMBL" id="JBJKFK010000158">
    <property type="protein sequence ID" value="KAL3319218.1"/>
    <property type="molecule type" value="Genomic_DNA"/>
</dbReference>
<dbReference type="Gene3D" id="4.10.280.10">
    <property type="entry name" value="Helix-loop-helix DNA-binding domain"/>
    <property type="match status" value="1"/>
</dbReference>
<keyword evidence="10" id="KW-1185">Reference proteome</keyword>
<comment type="caution">
    <text evidence="9">The sequence shown here is derived from an EMBL/GenBank/DDBJ whole genome shotgun (WGS) entry which is preliminary data.</text>
</comment>
<dbReference type="Proteomes" id="UP001626550">
    <property type="component" value="Unassembled WGS sequence"/>
</dbReference>
<dbReference type="AlphaFoldDB" id="A0ABD2QI44"/>
<dbReference type="GO" id="GO:0003677">
    <property type="term" value="F:DNA binding"/>
    <property type="evidence" value="ECO:0007669"/>
    <property type="project" value="UniProtKB-KW"/>
</dbReference>